<dbReference type="Proteomes" id="UP000031668">
    <property type="component" value="Unassembled WGS sequence"/>
</dbReference>
<organism evidence="1 2">
    <name type="scientific">Thelohanellus kitauei</name>
    <name type="common">Myxosporean</name>
    <dbReference type="NCBI Taxonomy" id="669202"/>
    <lineage>
        <taxon>Eukaryota</taxon>
        <taxon>Metazoa</taxon>
        <taxon>Cnidaria</taxon>
        <taxon>Myxozoa</taxon>
        <taxon>Myxosporea</taxon>
        <taxon>Bivalvulida</taxon>
        <taxon>Platysporina</taxon>
        <taxon>Myxobolidae</taxon>
        <taxon>Thelohanellus</taxon>
    </lineage>
</organism>
<accession>A0A0C2MZS4</accession>
<proteinExistence type="predicted"/>
<comment type="caution">
    <text evidence="1">The sequence shown here is derived from an EMBL/GenBank/DDBJ whole genome shotgun (WGS) entry which is preliminary data.</text>
</comment>
<evidence type="ECO:0000313" key="2">
    <source>
        <dbReference type="Proteomes" id="UP000031668"/>
    </source>
</evidence>
<reference evidence="1 2" key="1">
    <citation type="journal article" date="2014" name="Genome Biol. Evol.">
        <title>The genome of the myxosporean Thelohanellus kitauei shows adaptations to nutrient acquisition within its fish host.</title>
        <authorList>
            <person name="Yang Y."/>
            <person name="Xiong J."/>
            <person name="Zhou Z."/>
            <person name="Huo F."/>
            <person name="Miao W."/>
            <person name="Ran C."/>
            <person name="Liu Y."/>
            <person name="Zhang J."/>
            <person name="Feng J."/>
            <person name="Wang M."/>
            <person name="Wang M."/>
            <person name="Wang L."/>
            <person name="Yao B."/>
        </authorList>
    </citation>
    <scope>NUCLEOTIDE SEQUENCE [LARGE SCALE GENOMIC DNA]</scope>
    <source>
        <strain evidence="1">Wuqing</strain>
    </source>
</reference>
<gene>
    <name evidence="1" type="ORF">RF11_15526</name>
</gene>
<name>A0A0C2MZS4_THEKT</name>
<evidence type="ECO:0000313" key="1">
    <source>
        <dbReference type="EMBL" id="KII72866.1"/>
    </source>
</evidence>
<dbReference type="EMBL" id="JWZT01001085">
    <property type="protein sequence ID" value="KII72866.1"/>
    <property type="molecule type" value="Genomic_DNA"/>
</dbReference>
<sequence length="344" mass="37594">MAFNYPKKAQIIARWRFCRRHSIPKKTNGYLQECCITNNSTPSDDTQNKNGVLPPVGVQPHASTVDLKPGFGKLDYKQTPVLYQNDPLALTAYVATQIGHWGPGRAASYPEVMHPSRATKRCTQASTQLTKSPLTPGVGNAAIQSLLTLIGDQPKRSVTTTRWLRGQLVKAAPACPPVLHGTQQRARDRILDRRVGNPADDLQLSYNQPSRTRWLSLIRGLAQPLVQYQKVDRKPNATLLVSPALSGYIRGRNDKFLSSSGNALFEDLISPGNGTAADIRLHESLAVVPIATDSLITSAPSHESPVAIKRPSGPFVAQNRQFLQNQPTIPYPALSEARETSQAG</sequence>
<dbReference type="AlphaFoldDB" id="A0A0C2MZS4"/>
<keyword evidence="2" id="KW-1185">Reference proteome</keyword>
<protein>
    <submittedName>
        <fullName evidence="1">Uncharacterized protein</fullName>
    </submittedName>
</protein>